<name>A0AAE0P6Q6_9PEZI</name>
<feature type="region of interest" description="Disordered" evidence="1">
    <location>
        <begin position="428"/>
        <end position="460"/>
    </location>
</feature>
<evidence type="ECO:0000313" key="4">
    <source>
        <dbReference type="Proteomes" id="UP001285441"/>
    </source>
</evidence>
<gene>
    <name evidence="3" type="ORF">B0H63DRAFT_44988</name>
</gene>
<feature type="compositionally biased region" description="Low complexity" evidence="1">
    <location>
        <begin position="109"/>
        <end position="123"/>
    </location>
</feature>
<comment type="caution">
    <text evidence="3">The sequence shown here is derived from an EMBL/GenBank/DDBJ whole genome shotgun (WGS) entry which is preliminary data.</text>
</comment>
<evidence type="ECO:0000256" key="2">
    <source>
        <dbReference type="SAM" id="Phobius"/>
    </source>
</evidence>
<evidence type="ECO:0008006" key="5">
    <source>
        <dbReference type="Google" id="ProtNLM"/>
    </source>
</evidence>
<feature type="compositionally biased region" description="Basic residues" evidence="1">
    <location>
        <begin position="639"/>
        <end position="650"/>
    </location>
</feature>
<feature type="region of interest" description="Disordered" evidence="1">
    <location>
        <begin position="475"/>
        <end position="500"/>
    </location>
</feature>
<keyword evidence="2" id="KW-0812">Transmembrane</keyword>
<feature type="transmembrane region" description="Helical" evidence="2">
    <location>
        <begin position="689"/>
        <end position="711"/>
    </location>
</feature>
<keyword evidence="2" id="KW-1133">Transmembrane helix</keyword>
<feature type="region of interest" description="Disordered" evidence="1">
    <location>
        <begin position="624"/>
        <end position="653"/>
    </location>
</feature>
<evidence type="ECO:0000313" key="3">
    <source>
        <dbReference type="EMBL" id="KAK3394398.1"/>
    </source>
</evidence>
<proteinExistence type="predicted"/>
<feature type="compositionally biased region" description="Pro residues" evidence="1">
    <location>
        <begin position="261"/>
        <end position="271"/>
    </location>
</feature>
<feature type="compositionally biased region" description="Polar residues" evidence="1">
    <location>
        <begin position="380"/>
        <end position="394"/>
    </location>
</feature>
<feature type="compositionally biased region" description="Polar residues" evidence="1">
    <location>
        <begin position="300"/>
        <end position="312"/>
    </location>
</feature>
<protein>
    <recommendedName>
        <fullName evidence="5">Glycoprotease family protein</fullName>
    </recommendedName>
</protein>
<feature type="region of interest" description="Disordered" evidence="1">
    <location>
        <begin position="225"/>
        <end position="312"/>
    </location>
</feature>
<feature type="region of interest" description="Disordered" evidence="1">
    <location>
        <begin position="1013"/>
        <end position="1033"/>
    </location>
</feature>
<feature type="compositionally biased region" description="Polar residues" evidence="1">
    <location>
        <begin position="1"/>
        <end position="10"/>
    </location>
</feature>
<organism evidence="3 4">
    <name type="scientific">Podospora didyma</name>
    <dbReference type="NCBI Taxonomy" id="330526"/>
    <lineage>
        <taxon>Eukaryota</taxon>
        <taxon>Fungi</taxon>
        <taxon>Dikarya</taxon>
        <taxon>Ascomycota</taxon>
        <taxon>Pezizomycotina</taxon>
        <taxon>Sordariomycetes</taxon>
        <taxon>Sordariomycetidae</taxon>
        <taxon>Sordariales</taxon>
        <taxon>Podosporaceae</taxon>
        <taxon>Podospora</taxon>
    </lineage>
</organism>
<feature type="compositionally biased region" description="Polar residues" evidence="1">
    <location>
        <begin position="273"/>
        <end position="291"/>
    </location>
</feature>
<feature type="region of interest" description="Disordered" evidence="1">
    <location>
        <begin position="109"/>
        <end position="134"/>
    </location>
</feature>
<dbReference type="EMBL" id="JAULSW010000001">
    <property type="protein sequence ID" value="KAK3394398.1"/>
    <property type="molecule type" value="Genomic_DNA"/>
</dbReference>
<dbReference type="AlphaFoldDB" id="A0AAE0P6Q6"/>
<feature type="compositionally biased region" description="Polar residues" evidence="1">
    <location>
        <begin position="64"/>
        <end position="76"/>
    </location>
</feature>
<feature type="region of interest" description="Disordered" evidence="1">
    <location>
        <begin position="371"/>
        <end position="408"/>
    </location>
</feature>
<dbReference type="Proteomes" id="UP001285441">
    <property type="component" value="Unassembled WGS sequence"/>
</dbReference>
<keyword evidence="4" id="KW-1185">Reference proteome</keyword>
<feature type="compositionally biased region" description="Basic residues" evidence="1">
    <location>
        <begin position="79"/>
        <end position="89"/>
    </location>
</feature>
<feature type="region of interest" description="Disordered" evidence="1">
    <location>
        <begin position="1"/>
        <end position="90"/>
    </location>
</feature>
<reference evidence="3" key="1">
    <citation type="journal article" date="2023" name="Mol. Phylogenet. Evol.">
        <title>Genome-scale phylogeny and comparative genomics of the fungal order Sordariales.</title>
        <authorList>
            <person name="Hensen N."/>
            <person name="Bonometti L."/>
            <person name="Westerberg I."/>
            <person name="Brannstrom I.O."/>
            <person name="Guillou S."/>
            <person name="Cros-Aarteil S."/>
            <person name="Calhoun S."/>
            <person name="Haridas S."/>
            <person name="Kuo A."/>
            <person name="Mondo S."/>
            <person name="Pangilinan J."/>
            <person name="Riley R."/>
            <person name="LaButti K."/>
            <person name="Andreopoulos B."/>
            <person name="Lipzen A."/>
            <person name="Chen C."/>
            <person name="Yan M."/>
            <person name="Daum C."/>
            <person name="Ng V."/>
            <person name="Clum A."/>
            <person name="Steindorff A."/>
            <person name="Ohm R.A."/>
            <person name="Martin F."/>
            <person name="Silar P."/>
            <person name="Natvig D.O."/>
            <person name="Lalanne C."/>
            <person name="Gautier V."/>
            <person name="Ament-Velasquez S.L."/>
            <person name="Kruys A."/>
            <person name="Hutchinson M.I."/>
            <person name="Powell A.J."/>
            <person name="Barry K."/>
            <person name="Miller A.N."/>
            <person name="Grigoriev I.V."/>
            <person name="Debuchy R."/>
            <person name="Gladieux P."/>
            <person name="Hiltunen Thoren M."/>
            <person name="Johannesson H."/>
        </authorList>
    </citation>
    <scope>NUCLEOTIDE SEQUENCE</scope>
    <source>
        <strain evidence="3">CBS 232.78</strain>
    </source>
</reference>
<accession>A0AAE0P6Q6</accession>
<feature type="compositionally biased region" description="Acidic residues" evidence="1">
    <location>
        <begin position="22"/>
        <end position="32"/>
    </location>
</feature>
<evidence type="ECO:0000256" key="1">
    <source>
        <dbReference type="SAM" id="MobiDB-lite"/>
    </source>
</evidence>
<sequence>MSNTRTTQRSPPLGHASGETREDWEDWEDDEATSPLDSGDEHLISPIHGNHVEITGGTTKRAETQTSISTLASRPSMQRLRRLKSRQRQKAQNAIAGIKLVTDMTAFRQQQQQQQQQQHTAQQLRPKPDNRASRTGKYVDAAALQALEGGKLADSPSTFGWLKKKPSSKGKRIDRLIAETPTTMDLSPATRPIMIGFAMPADSNIIISPQTATVETPVEYPMYFTRPTKPASPRLQNSAWSPDTDDGETPSGTNGTSPPGRAGPPAIPPVPSSYRSTQSSTAWNTQASTIYSDEEEEASTPRQLRSNKNRDTATTAMFFSDEEDDMATPVTLFEEDGSPLVTRQKSFKQKGRLRANTTTSLRSQGWWDQITSPFGPKTPVSPQLPSPQNVQPHASSPVKAQPQESRIASPVKVKVEEPRVTRAVKVQTEEARAPRAANVQAQEPRVVESVNAPSTQPAQPDTVREWWKDVDVKIAAPTPPADSHPPVRSNGQRRATRRPPQIIVEDVSPSSEVVATEPPRTESWADRAHIITEENAAPNELPPPYSPPSRGPANVANVRYRAVFPPGHALNAMYPPSPGPVSPGMANTMASQGAISLTEVPLTPPAVVAHESRHLQLPERSLGNFISGDHLQPVSGRGPRQKAERKRRRHEKEDALARKVGGFWKGRGCIPGCCCCGRKGREGRKKRRVCLGVCGGILALIILAIVLGVTLSRRGGGEYVAPSPWLNLTTFPPIPTGISTVIGPNSDTTTSCVQPPTLWSCALPKEQATSNGQFEPDQPSFIFQIQFDNNTQQLWNVQGQEPPHPSPLPSKQARSGAVGVASLMKRLATGATDLGAFTKGISPNPAPPNFQDMFFLGNTTDGVVSDDKAGEPTPFFITVLKSLGDSAGPNMLSRRQITNQTIPSLNGSSSSIIPPPVLDIDGTGAPAVLLPFPTQQPLRLYDRGLPTERYGFYTYYNKTIYVKSTEPLDKGQGPVPADQKGGSLKSEAKFVVTWSSARYKVEMWTRRSNSTKLVGRVNNGGPASLDNNTQQPGTMPYPVTVTLDTHGGIPNLKFTYVRDVDVRQRIVPDSAQVVLNFMNTKDDLINPSNINNPSFGGVDGGTGGCKCAYTNFVGLSGQRLSS</sequence>
<keyword evidence="2" id="KW-0472">Membrane</keyword>
<reference evidence="3" key="2">
    <citation type="submission" date="2023-06" db="EMBL/GenBank/DDBJ databases">
        <authorList>
            <consortium name="Lawrence Berkeley National Laboratory"/>
            <person name="Haridas S."/>
            <person name="Hensen N."/>
            <person name="Bonometti L."/>
            <person name="Westerberg I."/>
            <person name="Brannstrom I.O."/>
            <person name="Guillou S."/>
            <person name="Cros-Aarteil S."/>
            <person name="Calhoun S."/>
            <person name="Kuo A."/>
            <person name="Mondo S."/>
            <person name="Pangilinan J."/>
            <person name="Riley R."/>
            <person name="LaButti K."/>
            <person name="Andreopoulos B."/>
            <person name="Lipzen A."/>
            <person name="Chen C."/>
            <person name="Yanf M."/>
            <person name="Daum C."/>
            <person name="Ng V."/>
            <person name="Clum A."/>
            <person name="Steindorff A."/>
            <person name="Ohm R."/>
            <person name="Martin F."/>
            <person name="Silar P."/>
            <person name="Natvig D."/>
            <person name="Lalanne C."/>
            <person name="Gautier V."/>
            <person name="Ament-velasquez S.L."/>
            <person name="Kruys A."/>
            <person name="Hutchinson M.I."/>
            <person name="Powell A.J."/>
            <person name="Barry K."/>
            <person name="Miller A.N."/>
            <person name="Grigoriev I.V."/>
            <person name="Debuchy R."/>
            <person name="Gladieux P."/>
            <person name="Thoren M.H."/>
            <person name="Johannesson H."/>
        </authorList>
    </citation>
    <scope>NUCLEOTIDE SEQUENCE</scope>
    <source>
        <strain evidence="3">CBS 232.78</strain>
    </source>
</reference>